<feature type="region of interest" description="Disordered" evidence="1">
    <location>
        <begin position="318"/>
        <end position="341"/>
    </location>
</feature>
<reference evidence="5" key="1">
    <citation type="journal article" date="2013" name="Nature">
        <title>Pan genome of the phytoplankton Emiliania underpins its global distribution.</title>
        <authorList>
            <person name="Read B.A."/>
            <person name="Kegel J."/>
            <person name="Klute M.J."/>
            <person name="Kuo A."/>
            <person name="Lefebvre S.C."/>
            <person name="Maumus F."/>
            <person name="Mayer C."/>
            <person name="Miller J."/>
            <person name="Monier A."/>
            <person name="Salamov A."/>
            <person name="Young J."/>
            <person name="Aguilar M."/>
            <person name="Claverie J.M."/>
            <person name="Frickenhaus S."/>
            <person name="Gonzalez K."/>
            <person name="Herman E.K."/>
            <person name="Lin Y.C."/>
            <person name="Napier J."/>
            <person name="Ogata H."/>
            <person name="Sarno A.F."/>
            <person name="Shmutz J."/>
            <person name="Schroeder D."/>
            <person name="de Vargas C."/>
            <person name="Verret F."/>
            <person name="von Dassow P."/>
            <person name="Valentin K."/>
            <person name="Van de Peer Y."/>
            <person name="Wheeler G."/>
            <person name="Dacks J.B."/>
            <person name="Delwiche C.F."/>
            <person name="Dyhrman S.T."/>
            <person name="Glockner G."/>
            <person name="John U."/>
            <person name="Richards T."/>
            <person name="Worden A.Z."/>
            <person name="Zhang X."/>
            <person name="Grigoriev I.V."/>
            <person name="Allen A.E."/>
            <person name="Bidle K."/>
            <person name="Borodovsky M."/>
            <person name="Bowler C."/>
            <person name="Brownlee C."/>
            <person name="Cock J.M."/>
            <person name="Elias M."/>
            <person name="Gladyshev V.N."/>
            <person name="Groth M."/>
            <person name="Guda C."/>
            <person name="Hadaegh A."/>
            <person name="Iglesias-Rodriguez M.D."/>
            <person name="Jenkins J."/>
            <person name="Jones B.M."/>
            <person name="Lawson T."/>
            <person name="Leese F."/>
            <person name="Lindquist E."/>
            <person name="Lobanov A."/>
            <person name="Lomsadze A."/>
            <person name="Malik S.B."/>
            <person name="Marsh M.E."/>
            <person name="Mackinder L."/>
            <person name="Mock T."/>
            <person name="Mueller-Roeber B."/>
            <person name="Pagarete A."/>
            <person name="Parker M."/>
            <person name="Probert I."/>
            <person name="Quesneville H."/>
            <person name="Raines C."/>
            <person name="Rensing S.A."/>
            <person name="Riano-Pachon D.M."/>
            <person name="Richier S."/>
            <person name="Rokitta S."/>
            <person name="Shiraiwa Y."/>
            <person name="Soanes D.M."/>
            <person name="van der Giezen M."/>
            <person name="Wahlund T.M."/>
            <person name="Williams B."/>
            <person name="Wilson W."/>
            <person name="Wolfe G."/>
            <person name="Wurch L.L."/>
        </authorList>
    </citation>
    <scope>NUCLEOTIDE SEQUENCE</scope>
</reference>
<keyword evidence="2" id="KW-0472">Membrane</keyword>
<name>A0A0D3J6T4_EMIH1</name>
<feature type="transmembrane region" description="Helical" evidence="2">
    <location>
        <begin position="609"/>
        <end position="637"/>
    </location>
</feature>
<evidence type="ECO:0000256" key="1">
    <source>
        <dbReference type="SAM" id="MobiDB-lite"/>
    </source>
</evidence>
<dbReference type="PANTHER" id="PTHR34730">
    <property type="entry name" value="UNNAMED PRODUCT"/>
    <property type="match status" value="1"/>
</dbReference>
<proteinExistence type="predicted"/>
<dbReference type="PANTHER" id="PTHR34730:SF1">
    <property type="entry name" value="PARAQUAT-INDUCIBLE PROTEIN A"/>
    <property type="match status" value="1"/>
</dbReference>
<evidence type="ECO:0000256" key="2">
    <source>
        <dbReference type="SAM" id="Phobius"/>
    </source>
</evidence>
<dbReference type="EnsemblProtists" id="EOD19219">
    <property type="protein sequence ID" value="EOD19219"/>
    <property type="gene ID" value="EMIHUDRAFT_470121"/>
</dbReference>
<evidence type="ECO:0000313" key="5">
    <source>
        <dbReference type="Proteomes" id="UP000013827"/>
    </source>
</evidence>
<keyword evidence="5" id="KW-1185">Reference proteome</keyword>
<feature type="transmembrane region" description="Helical" evidence="2">
    <location>
        <begin position="467"/>
        <end position="486"/>
    </location>
</feature>
<dbReference type="GeneID" id="17264768"/>
<feature type="transmembrane region" description="Helical" evidence="2">
    <location>
        <begin position="756"/>
        <end position="775"/>
    </location>
</feature>
<feature type="compositionally biased region" description="Gly residues" evidence="1">
    <location>
        <begin position="330"/>
        <end position="341"/>
    </location>
</feature>
<keyword evidence="2" id="KW-0812">Transmembrane</keyword>
<sequence length="1021" mass="107716">MRLSSTLLLAAAASAQLPQLPSLQPDGWEQDLWATLSKLGHASRSSQRKEKGSLPPACILAPKGIVRWTCGLVGQLPLAGFILVPDDSNRDVWLNPDVFVPGDEERPQLTVLLKGFEVMGVTASHITSNASDDGLRAGLAGLGWQAHAHISRLEAGTNHCPFDSCATSVALPSWAPTLEISRRDFDLLRGTAATVRPDLGLDVRAEGLSARAAGLDDARIDGVLLSLSSDRARELVGTISDLRLRSLDKLSELSLLATNASAPHELRNVIGGAGSVGFTVALTLCRQECTTHAFEITLSLASVRLLLDLDVAFLQPFPQPAPQQPRDGGEGGGGKGEAGGGAGRSPGCALLLPALLSLLQAACSTRLEVSNWTEAELGLAAELDLAVRALDAPSAAHVPTEWLFWAVSAFGRGGLRLANDALARGLELAGEACAAEAEAAAPSPSSAAGEGEGEEGRALSPAAAVTVLLYGSVVLVAGGVVGWHLVRRQGVPASGVDASLAAARPIWHALLMTAVCVCVMGMLTVYASPGAFATSSVGLSLAGHELPRVQVMQIELPEIVLMLWDAEAYPLMAVAGFSMGSWPFIKLLLTLFSLWAPASVLPPARRGRLLLWFDLLGKVSLFDILFEYILLAVFALVSADLPTLPELRHDSCGRTAPAARFSTCTVPFAHFALDVHFTWRTWLFITATAISLLCTNVVNHWPLTPPPRRRSLSAHSLEPAARQASARLNDLLAKAGAPAPPGGSGVRRLELQSRSAALVTWSLVLAIGLTLAAYVSESFQLTFEGAVAEILEAQPGGTRRNAYSLYSMTIAIGEAVGTSHMCLFALMCGAMPLLWLALCLWIWRVPMERHTSHAFAFVAQTAYCYSAFELVVVVIVMSMFEIGPAKLAHVVGPLDWMVAHYFADFYPETTVSHTHTTLSLSAGFEPGMALMALAVGGRSCAGGAAVSARTTKPAAAAFFSALFAFCRAFLALRAASRASFCSSVGSSFRDAVRSTNERSAACTGSRSPAAFSCFSSKVAVP</sequence>
<keyword evidence="3" id="KW-0732">Signal</keyword>
<feature type="transmembrane region" description="Helical" evidence="2">
    <location>
        <begin position="855"/>
        <end position="880"/>
    </location>
</feature>
<feature type="transmembrane region" description="Helical" evidence="2">
    <location>
        <begin position="823"/>
        <end position="843"/>
    </location>
</feature>
<feature type="transmembrane region" description="Helical" evidence="2">
    <location>
        <begin position="681"/>
        <end position="701"/>
    </location>
</feature>
<dbReference type="AlphaFoldDB" id="A0A0D3J6T4"/>
<feature type="transmembrane region" description="Helical" evidence="2">
    <location>
        <begin position="506"/>
        <end position="527"/>
    </location>
</feature>
<dbReference type="KEGG" id="ehx:EMIHUDRAFT_470121"/>
<dbReference type="PaxDb" id="2903-EOD19219"/>
<dbReference type="Proteomes" id="UP000013827">
    <property type="component" value="Unassembled WGS sequence"/>
</dbReference>
<dbReference type="RefSeq" id="XP_005771648.1">
    <property type="nucleotide sequence ID" value="XM_005771591.1"/>
</dbReference>
<protein>
    <submittedName>
        <fullName evidence="4">Uncharacterized protein</fullName>
    </submittedName>
</protein>
<reference evidence="4" key="2">
    <citation type="submission" date="2024-10" db="UniProtKB">
        <authorList>
            <consortium name="EnsemblProtists"/>
        </authorList>
    </citation>
    <scope>IDENTIFICATION</scope>
</reference>
<feature type="chain" id="PRO_5044277883" evidence="3">
    <location>
        <begin position="16"/>
        <end position="1021"/>
    </location>
</feature>
<dbReference type="HOGENOM" id="CLU_296035_0_0_1"/>
<organism evidence="4 5">
    <name type="scientific">Emiliania huxleyi (strain CCMP1516)</name>
    <dbReference type="NCBI Taxonomy" id="280463"/>
    <lineage>
        <taxon>Eukaryota</taxon>
        <taxon>Haptista</taxon>
        <taxon>Haptophyta</taxon>
        <taxon>Prymnesiophyceae</taxon>
        <taxon>Isochrysidales</taxon>
        <taxon>Noelaerhabdaceae</taxon>
        <taxon>Emiliania</taxon>
    </lineage>
</organism>
<feature type="signal peptide" evidence="3">
    <location>
        <begin position="1"/>
        <end position="15"/>
    </location>
</feature>
<accession>A0A0D3J6T4</accession>
<feature type="transmembrane region" description="Helical" evidence="2">
    <location>
        <begin position="571"/>
        <end position="597"/>
    </location>
</feature>
<keyword evidence="2" id="KW-1133">Transmembrane helix</keyword>
<evidence type="ECO:0000256" key="3">
    <source>
        <dbReference type="SAM" id="SignalP"/>
    </source>
</evidence>
<evidence type="ECO:0000313" key="4">
    <source>
        <dbReference type="EnsemblProtists" id="EOD19219"/>
    </source>
</evidence>